<sequence>MLPPVTSHSIVNSNSKATVSNLATTSISPLHRELQSLHQHH</sequence>
<dbReference type="EMBL" id="JAQIZT010000015">
    <property type="protein sequence ID" value="KAJ6970106.1"/>
    <property type="molecule type" value="Genomic_DNA"/>
</dbReference>
<evidence type="ECO:0000313" key="2">
    <source>
        <dbReference type="EMBL" id="KAJ6970106.1"/>
    </source>
</evidence>
<evidence type="ECO:0000313" key="3">
    <source>
        <dbReference type="Proteomes" id="UP001164929"/>
    </source>
</evidence>
<keyword evidence="3" id="KW-1185">Reference proteome</keyword>
<proteinExistence type="predicted"/>
<evidence type="ECO:0000256" key="1">
    <source>
        <dbReference type="SAM" id="MobiDB-lite"/>
    </source>
</evidence>
<dbReference type="AlphaFoldDB" id="A0AAD6LMY7"/>
<dbReference type="Proteomes" id="UP001164929">
    <property type="component" value="Chromosome 15"/>
</dbReference>
<comment type="caution">
    <text evidence="2">The sequence shown here is derived from an EMBL/GenBank/DDBJ whole genome shotgun (WGS) entry which is preliminary data.</text>
</comment>
<protein>
    <submittedName>
        <fullName evidence="2">Uncharacterized protein</fullName>
    </submittedName>
</protein>
<reference evidence="2" key="1">
    <citation type="journal article" date="2023" name="Mol. Ecol. Resour.">
        <title>Chromosome-level genome assembly of a triploid poplar Populus alba 'Berolinensis'.</title>
        <authorList>
            <person name="Chen S."/>
            <person name="Yu Y."/>
            <person name="Wang X."/>
            <person name="Wang S."/>
            <person name="Zhang T."/>
            <person name="Zhou Y."/>
            <person name="He R."/>
            <person name="Meng N."/>
            <person name="Wang Y."/>
            <person name="Liu W."/>
            <person name="Liu Z."/>
            <person name="Liu J."/>
            <person name="Guo Q."/>
            <person name="Huang H."/>
            <person name="Sederoff R.R."/>
            <person name="Wang G."/>
            <person name="Qu G."/>
            <person name="Chen S."/>
        </authorList>
    </citation>
    <scope>NUCLEOTIDE SEQUENCE</scope>
    <source>
        <strain evidence="2">SC-2020</strain>
    </source>
</reference>
<name>A0AAD6LMY7_9ROSI</name>
<feature type="region of interest" description="Disordered" evidence="1">
    <location>
        <begin position="1"/>
        <end position="24"/>
    </location>
</feature>
<organism evidence="2 3">
    <name type="scientific">Populus alba x Populus x berolinensis</name>
    <dbReference type="NCBI Taxonomy" id="444605"/>
    <lineage>
        <taxon>Eukaryota</taxon>
        <taxon>Viridiplantae</taxon>
        <taxon>Streptophyta</taxon>
        <taxon>Embryophyta</taxon>
        <taxon>Tracheophyta</taxon>
        <taxon>Spermatophyta</taxon>
        <taxon>Magnoliopsida</taxon>
        <taxon>eudicotyledons</taxon>
        <taxon>Gunneridae</taxon>
        <taxon>Pentapetalae</taxon>
        <taxon>rosids</taxon>
        <taxon>fabids</taxon>
        <taxon>Malpighiales</taxon>
        <taxon>Salicaceae</taxon>
        <taxon>Saliceae</taxon>
        <taxon>Populus</taxon>
    </lineage>
</organism>
<gene>
    <name evidence="2" type="ORF">NC653_034627</name>
</gene>
<accession>A0AAD6LMY7</accession>